<dbReference type="GO" id="GO:0005829">
    <property type="term" value="C:cytosol"/>
    <property type="evidence" value="ECO:0007669"/>
    <property type="project" value="TreeGrafter"/>
</dbReference>
<keyword evidence="4 8" id="KW-0689">Ribosomal protein</keyword>
<dbReference type="PANTHER" id="PTHR10871:SF1">
    <property type="entry name" value="SMALL RIBOSOMAL SUBUNIT PROTEIN US13M"/>
    <property type="match status" value="1"/>
</dbReference>
<keyword evidence="2" id="KW-0699">rRNA-binding</keyword>
<keyword evidence="5 8" id="KW-0687">Ribonucleoprotein</keyword>
<name>A0A7V5J104_UNCKA</name>
<dbReference type="PROSITE" id="PS50159">
    <property type="entry name" value="RIBOSOMAL_S13_2"/>
    <property type="match status" value="1"/>
</dbReference>
<dbReference type="PROSITE" id="PS00646">
    <property type="entry name" value="RIBOSOMAL_S13_1"/>
    <property type="match status" value="1"/>
</dbReference>
<dbReference type="Pfam" id="PF00416">
    <property type="entry name" value="Ribosomal_S13"/>
    <property type="match status" value="1"/>
</dbReference>
<evidence type="ECO:0000256" key="7">
    <source>
        <dbReference type="ARBA" id="ARBA00035315"/>
    </source>
</evidence>
<dbReference type="GO" id="GO:0015935">
    <property type="term" value="C:small ribosomal subunit"/>
    <property type="evidence" value="ECO:0007669"/>
    <property type="project" value="TreeGrafter"/>
</dbReference>
<evidence type="ECO:0000256" key="2">
    <source>
        <dbReference type="ARBA" id="ARBA00022730"/>
    </source>
</evidence>
<sequence>MARILGVDLPKNKKLYLALTYIYGIGYSTSKKILEKAGVDGQKRVSELTDKEITSIRGAIDSMHLRTEGELRRLINSNIKRLKDIRCYRGIRHLKGLPVRGQKT</sequence>
<dbReference type="AlphaFoldDB" id="A0A7V5J104"/>
<evidence type="ECO:0000256" key="6">
    <source>
        <dbReference type="ARBA" id="ARBA00035166"/>
    </source>
</evidence>
<dbReference type="InterPro" id="IPR027437">
    <property type="entry name" value="Rbsml_uS13_C"/>
</dbReference>
<dbReference type="NCBIfam" id="TIGR03631">
    <property type="entry name" value="uS13_bact"/>
    <property type="match status" value="1"/>
</dbReference>
<comment type="caution">
    <text evidence="9">The sequence shown here is derived from an EMBL/GenBank/DDBJ whole genome shotgun (WGS) entry which is preliminary data.</text>
</comment>
<dbReference type="Gene3D" id="1.10.8.50">
    <property type="match status" value="1"/>
</dbReference>
<evidence type="ECO:0000256" key="5">
    <source>
        <dbReference type="ARBA" id="ARBA00023274"/>
    </source>
</evidence>
<evidence type="ECO:0000256" key="3">
    <source>
        <dbReference type="ARBA" id="ARBA00022884"/>
    </source>
</evidence>
<protein>
    <recommendedName>
        <fullName evidence="6">Small ribosomal subunit protein uS13</fullName>
    </recommendedName>
    <alternativeName>
        <fullName evidence="7">30S ribosomal protein S13</fullName>
    </alternativeName>
</protein>
<dbReference type="SUPFAM" id="SSF46946">
    <property type="entry name" value="S13-like H2TH domain"/>
    <property type="match status" value="1"/>
</dbReference>
<organism evidence="9">
    <name type="scientific">candidate division WWE3 bacterium</name>
    <dbReference type="NCBI Taxonomy" id="2053526"/>
    <lineage>
        <taxon>Bacteria</taxon>
        <taxon>Katanobacteria</taxon>
    </lineage>
</organism>
<dbReference type="HAMAP" id="MF_01315">
    <property type="entry name" value="Ribosomal_uS13"/>
    <property type="match status" value="1"/>
</dbReference>
<proteinExistence type="inferred from homology"/>
<dbReference type="InterPro" id="IPR001892">
    <property type="entry name" value="Ribosomal_uS13"/>
</dbReference>
<dbReference type="GO" id="GO:0019843">
    <property type="term" value="F:rRNA binding"/>
    <property type="evidence" value="ECO:0007669"/>
    <property type="project" value="UniProtKB-KW"/>
</dbReference>
<dbReference type="InterPro" id="IPR010979">
    <property type="entry name" value="Ribosomal_uS13-like_H2TH"/>
</dbReference>
<dbReference type="InterPro" id="IPR018269">
    <property type="entry name" value="Ribosomal_uS13_CS"/>
</dbReference>
<reference evidence="9" key="1">
    <citation type="journal article" date="2020" name="mSystems">
        <title>Genome- and Community-Level Interaction Insights into Carbon Utilization and Element Cycling Functions of Hydrothermarchaeota in Hydrothermal Sediment.</title>
        <authorList>
            <person name="Zhou Z."/>
            <person name="Liu Y."/>
            <person name="Xu W."/>
            <person name="Pan J."/>
            <person name="Luo Z.H."/>
            <person name="Li M."/>
        </authorList>
    </citation>
    <scope>NUCLEOTIDE SEQUENCE [LARGE SCALE GENOMIC DNA]</scope>
    <source>
        <strain evidence="9">HyVt-517</strain>
    </source>
</reference>
<dbReference type="Gene3D" id="4.10.910.10">
    <property type="entry name" value="30s ribosomal protein s13, domain 2"/>
    <property type="match status" value="1"/>
</dbReference>
<dbReference type="GO" id="GO:0003735">
    <property type="term" value="F:structural constituent of ribosome"/>
    <property type="evidence" value="ECO:0007669"/>
    <property type="project" value="InterPro"/>
</dbReference>
<dbReference type="PANTHER" id="PTHR10871">
    <property type="entry name" value="30S RIBOSOMAL PROTEIN S13/40S RIBOSOMAL PROTEIN S18"/>
    <property type="match status" value="1"/>
</dbReference>
<evidence type="ECO:0000313" key="9">
    <source>
        <dbReference type="EMBL" id="HHH14189.1"/>
    </source>
</evidence>
<dbReference type="PIRSF" id="PIRSF002134">
    <property type="entry name" value="Ribosomal_S13"/>
    <property type="match status" value="1"/>
</dbReference>
<evidence type="ECO:0000256" key="4">
    <source>
        <dbReference type="ARBA" id="ARBA00022980"/>
    </source>
</evidence>
<dbReference type="InterPro" id="IPR019980">
    <property type="entry name" value="Ribosomal_uS13_bac-type"/>
</dbReference>
<gene>
    <name evidence="9" type="ORF">ENJ78_00590</name>
</gene>
<keyword evidence="3" id="KW-0694">RNA-binding</keyword>
<accession>A0A7V5J104</accession>
<feature type="non-terminal residue" evidence="9">
    <location>
        <position position="104"/>
    </location>
</feature>
<dbReference type="EMBL" id="DRNS01000044">
    <property type="protein sequence ID" value="HHH14189.1"/>
    <property type="molecule type" value="Genomic_DNA"/>
</dbReference>
<dbReference type="FunFam" id="1.10.8.50:FF:000001">
    <property type="entry name" value="30S ribosomal protein S13"/>
    <property type="match status" value="1"/>
</dbReference>
<evidence type="ECO:0000256" key="1">
    <source>
        <dbReference type="ARBA" id="ARBA00008080"/>
    </source>
</evidence>
<evidence type="ECO:0000256" key="8">
    <source>
        <dbReference type="RuleBase" id="RU003830"/>
    </source>
</evidence>
<dbReference type="Proteomes" id="UP000886106">
    <property type="component" value="Unassembled WGS sequence"/>
</dbReference>
<comment type="similarity">
    <text evidence="1 8">Belongs to the universal ribosomal protein uS13 family.</text>
</comment>
<dbReference type="GO" id="GO:0006412">
    <property type="term" value="P:translation"/>
    <property type="evidence" value="ECO:0007669"/>
    <property type="project" value="InterPro"/>
</dbReference>